<evidence type="ECO:0008006" key="4">
    <source>
        <dbReference type="Google" id="ProtNLM"/>
    </source>
</evidence>
<evidence type="ECO:0000256" key="1">
    <source>
        <dbReference type="SAM" id="MobiDB-lite"/>
    </source>
</evidence>
<evidence type="ECO:0000313" key="2">
    <source>
        <dbReference type="EMBL" id="KPM38847.1"/>
    </source>
</evidence>
<dbReference type="Proteomes" id="UP000050424">
    <property type="component" value="Unassembled WGS sequence"/>
</dbReference>
<organism evidence="2 3">
    <name type="scientific">Neonectria ditissima</name>
    <dbReference type="NCBI Taxonomy" id="78410"/>
    <lineage>
        <taxon>Eukaryota</taxon>
        <taxon>Fungi</taxon>
        <taxon>Dikarya</taxon>
        <taxon>Ascomycota</taxon>
        <taxon>Pezizomycotina</taxon>
        <taxon>Sordariomycetes</taxon>
        <taxon>Hypocreomycetidae</taxon>
        <taxon>Hypocreales</taxon>
        <taxon>Nectriaceae</taxon>
        <taxon>Neonectria</taxon>
    </lineage>
</organism>
<sequence>MQMRVDVSHRRVEAIWTSGEACICAHKNPQSGADKASRTKSNGNPPTPSTTSSHADSGHASTDIIQDLPQTNPVENTGATCHTTESEPTNVASCCATLDNWPFDSLNDTSTASFGGQFTDFATLATQDWMDPILGTSTNESAPAVIPPFNDPLSTIDSSSLMALLGKPSQAELFHIDSDEFAIPDDWNLLDYTQSSNPDAGFYQP</sequence>
<evidence type="ECO:0000313" key="3">
    <source>
        <dbReference type="Proteomes" id="UP000050424"/>
    </source>
</evidence>
<protein>
    <recommendedName>
        <fullName evidence="4">Copper-fist domain-containing protein</fullName>
    </recommendedName>
</protein>
<dbReference type="AlphaFoldDB" id="A0A0P7B9I2"/>
<comment type="caution">
    <text evidence="2">The sequence shown here is derived from an EMBL/GenBank/DDBJ whole genome shotgun (WGS) entry which is preliminary data.</text>
</comment>
<gene>
    <name evidence="2" type="ORF">AK830_g7696</name>
</gene>
<dbReference type="OrthoDB" id="5600085at2759"/>
<feature type="region of interest" description="Disordered" evidence="1">
    <location>
        <begin position="27"/>
        <end position="86"/>
    </location>
</feature>
<accession>A0A0P7B9I2</accession>
<proteinExistence type="predicted"/>
<dbReference type="EMBL" id="LKCW01000122">
    <property type="protein sequence ID" value="KPM38847.1"/>
    <property type="molecule type" value="Genomic_DNA"/>
</dbReference>
<name>A0A0P7B9I2_9HYPO</name>
<feature type="compositionally biased region" description="Polar residues" evidence="1">
    <location>
        <begin position="39"/>
        <end position="86"/>
    </location>
</feature>
<keyword evidence="3" id="KW-1185">Reference proteome</keyword>
<reference evidence="2 3" key="1">
    <citation type="submission" date="2015-09" db="EMBL/GenBank/DDBJ databases">
        <title>Draft genome of a European isolate of the apple canker pathogen Neonectria ditissima.</title>
        <authorList>
            <person name="Gomez-Cortecero A."/>
            <person name="Harrison R.J."/>
            <person name="Armitage A.D."/>
        </authorList>
    </citation>
    <scope>NUCLEOTIDE SEQUENCE [LARGE SCALE GENOMIC DNA]</scope>
    <source>
        <strain evidence="2 3">R09/05</strain>
    </source>
</reference>